<evidence type="ECO:0000313" key="3">
    <source>
        <dbReference type="Proteomes" id="UP000193689"/>
    </source>
</evidence>
<dbReference type="Proteomes" id="UP000193689">
    <property type="component" value="Unassembled WGS sequence"/>
</dbReference>
<name>A0A1Y2DEH6_9PEZI</name>
<dbReference type="InParanoid" id="A0A1Y2DEH6"/>
<organism evidence="2 3">
    <name type="scientific">Pseudomassariella vexata</name>
    <dbReference type="NCBI Taxonomy" id="1141098"/>
    <lineage>
        <taxon>Eukaryota</taxon>
        <taxon>Fungi</taxon>
        <taxon>Dikarya</taxon>
        <taxon>Ascomycota</taxon>
        <taxon>Pezizomycotina</taxon>
        <taxon>Sordariomycetes</taxon>
        <taxon>Xylariomycetidae</taxon>
        <taxon>Amphisphaeriales</taxon>
        <taxon>Pseudomassariaceae</taxon>
        <taxon>Pseudomassariella</taxon>
    </lineage>
</organism>
<proteinExistence type="predicted"/>
<sequence length="97" mass="10789">MYQDMDRFFPQQCTPTPSFSESPAPDVSSKGERKTKEEIDSAKARLSDTKFEMNHFPDPLLPRTGTAAIFMPKGVTAEMEAHLQGVIDRIKGTTAKV</sequence>
<feature type="region of interest" description="Disordered" evidence="1">
    <location>
        <begin position="1"/>
        <end position="46"/>
    </location>
</feature>
<feature type="compositionally biased region" description="Basic and acidic residues" evidence="1">
    <location>
        <begin position="29"/>
        <end position="46"/>
    </location>
</feature>
<keyword evidence="3" id="KW-1185">Reference proteome</keyword>
<dbReference type="RefSeq" id="XP_040710786.1">
    <property type="nucleotide sequence ID" value="XM_040864470.1"/>
</dbReference>
<evidence type="ECO:0000313" key="2">
    <source>
        <dbReference type="EMBL" id="ORY57536.1"/>
    </source>
</evidence>
<gene>
    <name evidence="2" type="ORF">BCR38DRAFT_490039</name>
</gene>
<accession>A0A1Y2DEH6</accession>
<comment type="caution">
    <text evidence="2">The sequence shown here is derived from an EMBL/GenBank/DDBJ whole genome shotgun (WGS) entry which is preliminary data.</text>
</comment>
<dbReference type="GeneID" id="63780682"/>
<evidence type="ECO:0000256" key="1">
    <source>
        <dbReference type="SAM" id="MobiDB-lite"/>
    </source>
</evidence>
<dbReference type="EMBL" id="MCFJ01000019">
    <property type="protein sequence ID" value="ORY57536.1"/>
    <property type="molecule type" value="Genomic_DNA"/>
</dbReference>
<feature type="compositionally biased region" description="Polar residues" evidence="1">
    <location>
        <begin position="11"/>
        <end position="21"/>
    </location>
</feature>
<dbReference type="AlphaFoldDB" id="A0A1Y2DEH6"/>
<dbReference type="OrthoDB" id="5121433at2759"/>
<protein>
    <submittedName>
        <fullName evidence="2">Uncharacterized protein</fullName>
    </submittedName>
</protein>
<reference evidence="2 3" key="1">
    <citation type="submission" date="2016-07" db="EMBL/GenBank/DDBJ databases">
        <title>Pervasive Adenine N6-methylation of Active Genes in Fungi.</title>
        <authorList>
            <consortium name="DOE Joint Genome Institute"/>
            <person name="Mondo S.J."/>
            <person name="Dannebaum R.O."/>
            <person name="Kuo R.C."/>
            <person name="Labutti K."/>
            <person name="Haridas S."/>
            <person name="Kuo A."/>
            <person name="Salamov A."/>
            <person name="Ahrendt S.R."/>
            <person name="Lipzen A."/>
            <person name="Sullivan W."/>
            <person name="Andreopoulos W.B."/>
            <person name="Clum A."/>
            <person name="Lindquist E."/>
            <person name="Daum C."/>
            <person name="Ramamoorthy G.K."/>
            <person name="Gryganskyi A."/>
            <person name="Culley D."/>
            <person name="Magnuson J.K."/>
            <person name="James T.Y."/>
            <person name="O'Malley M.A."/>
            <person name="Stajich J.E."/>
            <person name="Spatafora J.W."/>
            <person name="Visel A."/>
            <person name="Grigoriev I.V."/>
        </authorList>
    </citation>
    <scope>NUCLEOTIDE SEQUENCE [LARGE SCALE GENOMIC DNA]</scope>
    <source>
        <strain evidence="2 3">CBS 129021</strain>
    </source>
</reference>